<reference evidence="12" key="4">
    <citation type="submission" date="2024-05" db="EMBL/GenBank/DDBJ databases">
        <authorList>
            <person name="Sun Q."/>
            <person name="Zhou Y."/>
        </authorList>
    </citation>
    <scope>NUCLEOTIDE SEQUENCE</scope>
    <source>
        <strain evidence="12">CGMCC 1.11013</strain>
    </source>
</reference>
<accession>A0A069PDC4</accession>
<dbReference type="InterPro" id="IPR011545">
    <property type="entry name" value="DEAD/DEAH_box_helicase_dom"/>
</dbReference>
<proteinExistence type="inferred from homology"/>
<evidence type="ECO:0000256" key="5">
    <source>
        <dbReference type="ARBA" id="ARBA00022741"/>
    </source>
</evidence>
<dbReference type="Pfam" id="PF00270">
    <property type="entry name" value="DEAD"/>
    <property type="match status" value="1"/>
</dbReference>
<evidence type="ECO:0000256" key="6">
    <source>
        <dbReference type="ARBA" id="ARBA00022801"/>
    </source>
</evidence>
<dbReference type="Gene3D" id="1.10.3210.30">
    <property type="match status" value="1"/>
</dbReference>
<keyword evidence="7" id="KW-0347">Helicase</keyword>
<dbReference type="eggNOG" id="COG1203">
    <property type="taxonomic scope" value="Bacteria"/>
</dbReference>
<feature type="domain" description="Helicase ATP-binding" evidence="10">
    <location>
        <begin position="284"/>
        <end position="491"/>
    </location>
</feature>
<reference evidence="15" key="3">
    <citation type="journal article" date="2019" name="Int. J. Syst. Evol. Microbiol.">
        <title>The Global Catalogue of Microorganisms (GCM) 10K type strain sequencing project: providing services to taxonomists for standard genome sequencing and annotation.</title>
        <authorList>
            <consortium name="The Broad Institute Genomics Platform"/>
            <consortium name="The Broad Institute Genome Sequencing Center for Infectious Disease"/>
            <person name="Wu L."/>
            <person name="Ma J."/>
        </authorList>
    </citation>
    <scope>NUCLEOTIDE SEQUENCE [LARGE SCALE GENOMIC DNA]</scope>
    <source>
        <strain evidence="15">CGMCC 1.11013</strain>
    </source>
</reference>
<dbReference type="InterPro" id="IPR050547">
    <property type="entry name" value="DEAD_box_RNA_helicases"/>
</dbReference>
<comment type="similarity">
    <text evidence="1">In the N-terminal section; belongs to the CRISPR-associated nuclease Cas3-HD family.</text>
</comment>
<dbReference type="Proteomes" id="UP000027439">
    <property type="component" value="Unassembled WGS sequence"/>
</dbReference>
<dbReference type="InterPro" id="IPR038257">
    <property type="entry name" value="CRISPR-assoc_Cas3_HD_sf"/>
</dbReference>
<dbReference type="GO" id="GO:0004518">
    <property type="term" value="F:nuclease activity"/>
    <property type="evidence" value="ECO:0007669"/>
    <property type="project" value="UniProtKB-KW"/>
</dbReference>
<keyword evidence="4" id="KW-0479">Metal-binding</keyword>
<dbReference type="Gene3D" id="3.40.50.300">
    <property type="entry name" value="P-loop containing nucleotide triphosphate hydrolases"/>
    <property type="match status" value="2"/>
</dbReference>
<evidence type="ECO:0000256" key="8">
    <source>
        <dbReference type="ARBA" id="ARBA00022840"/>
    </source>
</evidence>
<gene>
    <name evidence="13" type="ORF">BG57_29285</name>
    <name evidence="12" type="ORF">GCM10010985_43630</name>
</gene>
<reference evidence="13 14" key="2">
    <citation type="submission" date="2014-03" db="EMBL/GenBank/DDBJ databases">
        <title>Draft Genome Sequences of Four Burkholderia Strains.</title>
        <authorList>
            <person name="Liu X.Y."/>
            <person name="Li C.X."/>
            <person name="Xu J.H."/>
        </authorList>
    </citation>
    <scope>NUCLEOTIDE SEQUENCE [LARGE SCALE GENOMIC DNA]</scope>
    <source>
        <strain evidence="13 14">R27</strain>
    </source>
</reference>
<dbReference type="NCBIfam" id="TIGR01587">
    <property type="entry name" value="cas3_core"/>
    <property type="match status" value="1"/>
</dbReference>
<keyword evidence="15" id="KW-1185">Reference proteome</keyword>
<dbReference type="OrthoDB" id="9810236at2"/>
<dbReference type="PROSITE" id="PS51192">
    <property type="entry name" value="HELICASE_ATP_BIND_1"/>
    <property type="match status" value="1"/>
</dbReference>
<dbReference type="STRING" id="1071679.BG57_29285"/>
<reference evidence="12" key="1">
    <citation type="journal article" date="2014" name="Int. J. Syst. Evol. Microbiol.">
        <title>Complete genome of a new Firmicutes species belonging to the dominant human colonic microbiota ('Ruminococcus bicirculans') reveals two chromosomes and a selective capacity to utilize plant glucans.</title>
        <authorList>
            <consortium name="NISC Comparative Sequencing Program"/>
            <person name="Wegmann U."/>
            <person name="Louis P."/>
            <person name="Goesmann A."/>
            <person name="Henrissat B."/>
            <person name="Duncan S.H."/>
            <person name="Flint H.J."/>
        </authorList>
    </citation>
    <scope>NUCLEOTIDE SEQUENCE</scope>
    <source>
        <strain evidence="12">CGMCC 1.11013</strain>
    </source>
</reference>
<dbReference type="PROSITE" id="PS51643">
    <property type="entry name" value="HD_CAS3"/>
    <property type="match status" value="1"/>
</dbReference>
<evidence type="ECO:0000256" key="7">
    <source>
        <dbReference type="ARBA" id="ARBA00022806"/>
    </source>
</evidence>
<dbReference type="SMART" id="SM00487">
    <property type="entry name" value="DEXDc"/>
    <property type="match status" value="1"/>
</dbReference>
<dbReference type="Pfam" id="PF22590">
    <property type="entry name" value="Cas3-like_C_2"/>
    <property type="match status" value="1"/>
</dbReference>
<dbReference type="GO" id="GO:0003723">
    <property type="term" value="F:RNA binding"/>
    <property type="evidence" value="ECO:0007669"/>
    <property type="project" value="TreeGrafter"/>
</dbReference>
<dbReference type="InterPro" id="IPR054712">
    <property type="entry name" value="Cas3-like_dom"/>
</dbReference>
<evidence type="ECO:0000313" key="15">
    <source>
        <dbReference type="Proteomes" id="UP000597138"/>
    </source>
</evidence>
<keyword evidence="6" id="KW-0378">Hydrolase</keyword>
<keyword evidence="9" id="KW-0051">Antiviral defense</keyword>
<dbReference type="NCBIfam" id="TIGR01596">
    <property type="entry name" value="cas3_HD"/>
    <property type="match status" value="1"/>
</dbReference>
<dbReference type="GO" id="GO:0051607">
    <property type="term" value="P:defense response to virus"/>
    <property type="evidence" value="ECO:0007669"/>
    <property type="project" value="UniProtKB-KW"/>
</dbReference>
<evidence type="ECO:0000256" key="4">
    <source>
        <dbReference type="ARBA" id="ARBA00022723"/>
    </source>
</evidence>
<dbReference type="EMBL" id="BMEG01000008">
    <property type="protein sequence ID" value="GGD84365.1"/>
    <property type="molecule type" value="Genomic_DNA"/>
</dbReference>
<dbReference type="RefSeq" id="WP_035962808.1">
    <property type="nucleotide sequence ID" value="NZ_BMEG01000008.1"/>
</dbReference>
<dbReference type="InterPro" id="IPR014001">
    <property type="entry name" value="Helicase_ATP-bd"/>
</dbReference>
<keyword evidence="3" id="KW-0540">Nuclease</keyword>
<keyword evidence="5" id="KW-0547">Nucleotide-binding</keyword>
<protein>
    <submittedName>
        <fullName evidence="12">CRISPR-associated helicase/endonuclease Cas3</fullName>
    </submittedName>
    <submittedName>
        <fullName evidence="13">CRISPR-associated protein Cas3</fullName>
    </submittedName>
</protein>
<evidence type="ECO:0000256" key="9">
    <source>
        <dbReference type="ARBA" id="ARBA00023118"/>
    </source>
</evidence>
<evidence type="ECO:0000256" key="3">
    <source>
        <dbReference type="ARBA" id="ARBA00022722"/>
    </source>
</evidence>
<dbReference type="EMBL" id="JFHE01000007">
    <property type="protein sequence ID" value="KDR35326.1"/>
    <property type="molecule type" value="Genomic_DNA"/>
</dbReference>
<dbReference type="InterPro" id="IPR027417">
    <property type="entry name" value="P-loop_NTPase"/>
</dbReference>
<evidence type="ECO:0000259" key="11">
    <source>
        <dbReference type="PROSITE" id="PS51643"/>
    </source>
</evidence>
<dbReference type="SUPFAM" id="SSF52540">
    <property type="entry name" value="P-loop containing nucleoside triphosphate hydrolases"/>
    <property type="match status" value="1"/>
</dbReference>
<evidence type="ECO:0000313" key="12">
    <source>
        <dbReference type="EMBL" id="GGD84365.1"/>
    </source>
</evidence>
<keyword evidence="8" id="KW-0067">ATP-binding</keyword>
<dbReference type="GO" id="GO:0046872">
    <property type="term" value="F:metal ion binding"/>
    <property type="evidence" value="ECO:0007669"/>
    <property type="project" value="UniProtKB-KW"/>
</dbReference>
<dbReference type="PANTHER" id="PTHR47963:SF9">
    <property type="entry name" value="CRISPR-ASSOCIATED ENDONUCLEASE_HELICASE CAS3"/>
    <property type="match status" value="1"/>
</dbReference>
<name>A0A069PDC4_9BURK</name>
<dbReference type="GO" id="GO:0003724">
    <property type="term" value="F:RNA helicase activity"/>
    <property type="evidence" value="ECO:0007669"/>
    <property type="project" value="TreeGrafter"/>
</dbReference>
<feature type="domain" description="HD Cas3-type" evidence="11">
    <location>
        <begin position="20"/>
        <end position="218"/>
    </location>
</feature>
<dbReference type="PANTHER" id="PTHR47963">
    <property type="entry name" value="DEAD-BOX ATP-DEPENDENT RNA HELICASE 47, MITOCHONDRIAL"/>
    <property type="match status" value="1"/>
</dbReference>
<evidence type="ECO:0000259" key="10">
    <source>
        <dbReference type="PROSITE" id="PS51192"/>
    </source>
</evidence>
<evidence type="ECO:0000256" key="2">
    <source>
        <dbReference type="ARBA" id="ARBA00009046"/>
    </source>
</evidence>
<dbReference type="Proteomes" id="UP000597138">
    <property type="component" value="Unassembled WGS sequence"/>
</dbReference>
<dbReference type="CDD" id="cd09641">
    <property type="entry name" value="Cas3''_I"/>
    <property type="match status" value="1"/>
</dbReference>
<dbReference type="InterPro" id="IPR006474">
    <property type="entry name" value="Helicase_Cas3_CRISPR-ass_core"/>
</dbReference>
<organism evidence="13 14">
    <name type="scientific">Caballeronia grimmiae</name>
    <dbReference type="NCBI Taxonomy" id="1071679"/>
    <lineage>
        <taxon>Bacteria</taxon>
        <taxon>Pseudomonadati</taxon>
        <taxon>Pseudomonadota</taxon>
        <taxon>Betaproteobacteria</taxon>
        <taxon>Burkholderiales</taxon>
        <taxon>Burkholderiaceae</taxon>
        <taxon>Caballeronia</taxon>
    </lineage>
</organism>
<comment type="caution">
    <text evidence="13">The sequence shown here is derived from an EMBL/GenBank/DDBJ whole genome shotgun (WGS) entry which is preliminary data.</text>
</comment>
<evidence type="ECO:0000313" key="13">
    <source>
        <dbReference type="EMBL" id="KDR35326.1"/>
    </source>
</evidence>
<dbReference type="AlphaFoldDB" id="A0A069PDC4"/>
<sequence>METVAHQLQAWGKLRTSDCGRETMHPLGDHMLDVAACFIEAVKERTRLRHAFQTVAGRALNEQDIERLAVIVYLHDIGKANSGFQAKRWKGSAPAGWPHRAGHGAEAIMLLGDEDIKFRLPLESIKTWGADVFSLLLASFAHHGRPVSKPLGQDAIIWKPVRDREGAALYSPEDAIAKIGEQLKQAFPLAFESSGERLPSKPAFVHLFAGVVQFADWLGSTRLFFPYSDSGTSRTRTRAAELAADAIASIDLDACIARTKLAQRPFSFEAAFNVKAPHPMQSMLGDKELGPLLILESETGSGKTEAALWRFLHLFSERKVDSLYFALPTRAAATQVYERVRRCVDRLWPSDAPVVVRALPGYQSADGNHIISMLDFEAQWSDNPDDAKAATRWAAESPKRFLAATIAVGTIDQVLLAGLMRRHAHMRHALLSRSLLVVDEVHASDIYMSQLLEQVLSAHLNTGGHALLLSATLGSRQRARFQRLAPNSSTLIASLPVDQACASPYPALTDGAVIHALPDNGAPKIVHWSTLDAITDSAHNFERIARLAIDAAKQGARVLIVRNTVPTAVETQKAIERLIDEFDDHALLFRVGDVATLHHGRFSRQDRPLLDAAVEARLGKTRESREGCIVVGTQTLEQSLDIDADLLITDLCPMDVLLQRIGRLHRHKREASERPEGFRKAHAWVLTPVGKSLEEYIEKPRNGLGRRENGSGVYTDLRMIEATRRLIDEAPYRVIPRDNRLLVERATHPDCLLTIENELGPKWKKHGQELEGGQGAERSLARTQALDYSKPFPDVPFPDDERRIATRLGTDDRLIKFDPPVPGPFGVDVEEIVIPQYLLRGDVSADAQPSAITHDADGFAFSLDAIQLRYGRYGVENPKRLAQGRGLI</sequence>
<dbReference type="GO" id="GO:0005524">
    <property type="term" value="F:ATP binding"/>
    <property type="evidence" value="ECO:0007669"/>
    <property type="project" value="UniProtKB-KW"/>
</dbReference>
<evidence type="ECO:0000313" key="14">
    <source>
        <dbReference type="Proteomes" id="UP000027439"/>
    </source>
</evidence>
<dbReference type="InterPro" id="IPR006483">
    <property type="entry name" value="CRISPR-assoc_Cas3_HD"/>
</dbReference>
<evidence type="ECO:0000256" key="1">
    <source>
        <dbReference type="ARBA" id="ARBA00006847"/>
    </source>
</evidence>
<dbReference type="GO" id="GO:0016787">
    <property type="term" value="F:hydrolase activity"/>
    <property type="evidence" value="ECO:0007669"/>
    <property type="project" value="UniProtKB-KW"/>
</dbReference>
<dbReference type="Pfam" id="PF18019">
    <property type="entry name" value="Cas3_HD"/>
    <property type="match status" value="1"/>
</dbReference>
<comment type="similarity">
    <text evidence="2">In the central section; belongs to the CRISPR-associated helicase Cas3 family.</text>
</comment>